<dbReference type="Gene3D" id="3.60.10.10">
    <property type="entry name" value="Endonuclease/exonuclease/phosphatase"/>
    <property type="match status" value="1"/>
</dbReference>
<comment type="caution">
    <text evidence="2">The sequence shown here is derived from an EMBL/GenBank/DDBJ whole genome shotgun (WGS) entry which is preliminary data.</text>
</comment>
<dbReference type="PANTHER" id="PTHR33395:SF22">
    <property type="entry name" value="REVERSE TRANSCRIPTASE DOMAIN-CONTAINING PROTEIN"/>
    <property type="match status" value="1"/>
</dbReference>
<sequence>MKQHFSIYAYDIIYNNNFGVVLHLLNFACHDYDLICLSETWLLPSVLDSELFGDRYVVYRRDRDYDSTGQSLGGGVLVAVRRGLQVACSAAPPPPPLQAADCISVAVRLAGELLRVYCCYFPHCKTQADSEQCFFEFMDELLNNNPDDSTLILGDFNITNAAWFPAPGNSHALTTNTHDRLACLLSTFLSLTDLKQFNGIPNSNGKMLDLVISNLGCLVSRCAEPLVPENKHHPALQASLECVAQAALAPEPRLQYKFHAADYEAINSEISSTPWDSILNPDDVDAALDTFYEIIDIERQFKCFEPCLMSYDHNNIVKSRVKQAIAPVMASRFNLYTIYGNKDIFIDSPEPISL</sequence>
<dbReference type="Proteomes" id="UP000653454">
    <property type="component" value="Unassembled WGS sequence"/>
</dbReference>
<organism evidence="2 3">
    <name type="scientific">Plutella xylostella</name>
    <name type="common">Diamondback moth</name>
    <name type="synonym">Plutella maculipennis</name>
    <dbReference type="NCBI Taxonomy" id="51655"/>
    <lineage>
        <taxon>Eukaryota</taxon>
        <taxon>Metazoa</taxon>
        <taxon>Ecdysozoa</taxon>
        <taxon>Arthropoda</taxon>
        <taxon>Hexapoda</taxon>
        <taxon>Insecta</taxon>
        <taxon>Pterygota</taxon>
        <taxon>Neoptera</taxon>
        <taxon>Endopterygota</taxon>
        <taxon>Lepidoptera</taxon>
        <taxon>Glossata</taxon>
        <taxon>Ditrysia</taxon>
        <taxon>Yponomeutoidea</taxon>
        <taxon>Plutellidae</taxon>
        <taxon>Plutella</taxon>
    </lineage>
</organism>
<dbReference type="PANTHER" id="PTHR33395">
    <property type="entry name" value="TRANSCRIPTASE, PUTATIVE-RELATED-RELATED"/>
    <property type="match status" value="1"/>
</dbReference>
<evidence type="ECO:0000259" key="1">
    <source>
        <dbReference type="Pfam" id="PF03372"/>
    </source>
</evidence>
<name>A0A8S4G580_PLUXY</name>
<dbReference type="EMBL" id="CAJHNJ030000133">
    <property type="protein sequence ID" value="CAG9136283.1"/>
    <property type="molecule type" value="Genomic_DNA"/>
</dbReference>
<proteinExistence type="predicted"/>
<dbReference type="GO" id="GO:0061343">
    <property type="term" value="P:cell adhesion involved in heart morphogenesis"/>
    <property type="evidence" value="ECO:0007669"/>
    <property type="project" value="TreeGrafter"/>
</dbReference>
<evidence type="ECO:0000313" key="3">
    <source>
        <dbReference type="Proteomes" id="UP000653454"/>
    </source>
</evidence>
<accession>A0A8S4G580</accession>
<reference evidence="2" key="1">
    <citation type="submission" date="2020-11" db="EMBL/GenBank/DDBJ databases">
        <authorList>
            <person name="Whiteford S."/>
        </authorList>
    </citation>
    <scope>NUCLEOTIDE SEQUENCE</scope>
</reference>
<feature type="domain" description="Endonuclease/exonuclease/phosphatase" evidence="1">
    <location>
        <begin position="30"/>
        <end position="220"/>
    </location>
</feature>
<dbReference type="GO" id="GO:0007508">
    <property type="term" value="P:larval heart development"/>
    <property type="evidence" value="ECO:0007669"/>
    <property type="project" value="TreeGrafter"/>
</dbReference>
<dbReference type="SUPFAM" id="SSF56219">
    <property type="entry name" value="DNase I-like"/>
    <property type="match status" value="1"/>
</dbReference>
<gene>
    <name evidence="2" type="ORF">PLXY2_LOCUS14542</name>
</gene>
<evidence type="ECO:0000313" key="2">
    <source>
        <dbReference type="EMBL" id="CAG9136283.1"/>
    </source>
</evidence>
<dbReference type="GO" id="GO:0003824">
    <property type="term" value="F:catalytic activity"/>
    <property type="evidence" value="ECO:0007669"/>
    <property type="project" value="InterPro"/>
</dbReference>
<keyword evidence="3" id="KW-1185">Reference proteome</keyword>
<dbReference type="AlphaFoldDB" id="A0A8S4G580"/>
<dbReference type="GO" id="GO:0031012">
    <property type="term" value="C:extracellular matrix"/>
    <property type="evidence" value="ECO:0007669"/>
    <property type="project" value="TreeGrafter"/>
</dbReference>
<dbReference type="Pfam" id="PF03372">
    <property type="entry name" value="Exo_endo_phos"/>
    <property type="match status" value="1"/>
</dbReference>
<dbReference type="InterPro" id="IPR005135">
    <property type="entry name" value="Endo/exonuclease/phosphatase"/>
</dbReference>
<protein>
    <submittedName>
        <fullName evidence="2">(diamondback moth) hypothetical protein</fullName>
    </submittedName>
</protein>
<dbReference type="InterPro" id="IPR036691">
    <property type="entry name" value="Endo/exonu/phosph_ase_sf"/>
</dbReference>